<proteinExistence type="inferred from homology"/>
<dbReference type="GO" id="GO:0005829">
    <property type="term" value="C:cytosol"/>
    <property type="evidence" value="ECO:0007669"/>
    <property type="project" value="TreeGrafter"/>
</dbReference>
<comment type="similarity">
    <text evidence="1">Belongs to the RutC family.</text>
</comment>
<dbReference type="Pfam" id="PF01042">
    <property type="entry name" value="Ribonuc_L-PSP"/>
    <property type="match status" value="1"/>
</dbReference>
<gene>
    <name evidence="2" type="ORF">J512_3655</name>
</gene>
<dbReference type="AlphaFoldDB" id="A0A009HZX8"/>
<dbReference type="GO" id="GO:0019239">
    <property type="term" value="F:deaminase activity"/>
    <property type="evidence" value="ECO:0007669"/>
    <property type="project" value="TreeGrafter"/>
</dbReference>
<evidence type="ECO:0000313" key="2">
    <source>
        <dbReference type="EMBL" id="EXB03891.1"/>
    </source>
</evidence>
<dbReference type="Gene3D" id="3.30.1330.40">
    <property type="entry name" value="RutC-like"/>
    <property type="match status" value="1"/>
</dbReference>
<dbReference type="RefSeq" id="WP_032051711.1">
    <property type="nucleotide sequence ID" value="NZ_JEWH01000068.1"/>
</dbReference>
<evidence type="ECO:0000256" key="1">
    <source>
        <dbReference type="ARBA" id="ARBA00010552"/>
    </source>
</evidence>
<organism evidence="2 3">
    <name type="scientific">Acinetobacter baumannii (strain 1295743)</name>
    <dbReference type="NCBI Taxonomy" id="1310613"/>
    <lineage>
        <taxon>Bacteria</taxon>
        <taxon>Pseudomonadati</taxon>
        <taxon>Pseudomonadota</taxon>
        <taxon>Gammaproteobacteria</taxon>
        <taxon>Moraxellales</taxon>
        <taxon>Moraxellaceae</taxon>
        <taxon>Acinetobacter</taxon>
        <taxon>Acinetobacter calcoaceticus/baumannii complex</taxon>
    </lineage>
</organism>
<reference evidence="2 3" key="1">
    <citation type="submission" date="2014-02" db="EMBL/GenBank/DDBJ databases">
        <title>Comparative genomics and transcriptomics to identify genetic mechanisms underlying the emergence of carbapenem resistant Acinetobacter baumannii (CRAb).</title>
        <authorList>
            <person name="Harris A.D."/>
            <person name="Johnson K.J."/>
            <person name="George J."/>
            <person name="Shefchek K."/>
            <person name="Daugherty S.C."/>
            <person name="Parankush S."/>
            <person name="Sadzewicz L."/>
            <person name="Tallon L."/>
            <person name="Sengamalay N."/>
            <person name="Hazen T.H."/>
            <person name="Rasko D.A."/>
        </authorList>
    </citation>
    <scope>NUCLEOTIDE SEQUENCE [LARGE SCALE GENOMIC DNA]</scope>
    <source>
        <strain evidence="2 3">1295743</strain>
    </source>
</reference>
<dbReference type="EMBL" id="JEWH01000068">
    <property type="protein sequence ID" value="EXB03891.1"/>
    <property type="molecule type" value="Genomic_DNA"/>
</dbReference>
<dbReference type="SUPFAM" id="SSF55298">
    <property type="entry name" value="YjgF-like"/>
    <property type="match status" value="1"/>
</dbReference>
<sequence>MKCFTPQIDYFEQDVFDSLSFSQIVEVGNTFYLSGIAPLKGSLENTLVMGQCIEEQLEFILTTAGKCLECVGLGFSNIANWTIYTTDIDAFANKSGEILKKYLGQHKPVCTLVQISKLIHPEQMIEITITAVKE</sequence>
<protein>
    <submittedName>
        <fullName evidence="2">Endoribonuclease L-PSP family protein</fullName>
    </submittedName>
</protein>
<dbReference type="PATRIC" id="fig|1310613.3.peg.3496"/>
<dbReference type="Proteomes" id="UP000020595">
    <property type="component" value="Unassembled WGS sequence"/>
</dbReference>
<dbReference type="PANTHER" id="PTHR11803">
    <property type="entry name" value="2-IMINOBUTANOATE/2-IMINOPROPANOATE DEAMINASE RIDA"/>
    <property type="match status" value="1"/>
</dbReference>
<name>A0A009HZX8_ACIB9</name>
<dbReference type="InterPro" id="IPR035959">
    <property type="entry name" value="RutC-like_sf"/>
</dbReference>
<accession>A0A009HZX8</accession>
<dbReference type="InterPro" id="IPR006175">
    <property type="entry name" value="YjgF/YER057c/UK114"/>
</dbReference>
<dbReference type="PANTHER" id="PTHR11803:SF58">
    <property type="entry name" value="PROTEIN HMF1-RELATED"/>
    <property type="match status" value="1"/>
</dbReference>
<evidence type="ECO:0000313" key="3">
    <source>
        <dbReference type="Proteomes" id="UP000020595"/>
    </source>
</evidence>
<comment type="caution">
    <text evidence="2">The sequence shown here is derived from an EMBL/GenBank/DDBJ whole genome shotgun (WGS) entry which is preliminary data.</text>
</comment>